<name>A0A226EW71_FOLCA</name>
<dbReference type="Proteomes" id="UP000198287">
    <property type="component" value="Unassembled WGS sequence"/>
</dbReference>
<keyword evidence="2" id="KW-1185">Reference proteome</keyword>
<organism evidence="1 2">
    <name type="scientific">Folsomia candida</name>
    <name type="common">Springtail</name>
    <dbReference type="NCBI Taxonomy" id="158441"/>
    <lineage>
        <taxon>Eukaryota</taxon>
        <taxon>Metazoa</taxon>
        <taxon>Ecdysozoa</taxon>
        <taxon>Arthropoda</taxon>
        <taxon>Hexapoda</taxon>
        <taxon>Collembola</taxon>
        <taxon>Entomobryomorpha</taxon>
        <taxon>Isotomoidea</taxon>
        <taxon>Isotomidae</taxon>
        <taxon>Proisotominae</taxon>
        <taxon>Folsomia</taxon>
    </lineage>
</organism>
<comment type="caution">
    <text evidence="1">The sequence shown here is derived from an EMBL/GenBank/DDBJ whole genome shotgun (WGS) entry which is preliminary data.</text>
</comment>
<dbReference type="AlphaFoldDB" id="A0A226EW71"/>
<reference evidence="1 2" key="1">
    <citation type="submission" date="2015-12" db="EMBL/GenBank/DDBJ databases">
        <title>The genome of Folsomia candida.</title>
        <authorList>
            <person name="Faddeeva A."/>
            <person name="Derks M.F."/>
            <person name="Anvar Y."/>
            <person name="Smit S."/>
            <person name="Van Straalen N."/>
            <person name="Roelofs D."/>
        </authorList>
    </citation>
    <scope>NUCLEOTIDE SEQUENCE [LARGE SCALE GENOMIC DNA]</scope>
    <source>
        <strain evidence="1 2">VU population</strain>
        <tissue evidence="1">Whole body</tissue>
    </source>
</reference>
<gene>
    <name evidence="1" type="ORF">Fcan01_02025</name>
</gene>
<sequence>MIRNAWDFDYMHPLKALASPGFQQPIAKICTPYPPTNPLRVMTVYSQSNTNKRRASLQGKQWFNMTSAPASNKLTQQLAQQYGEYIISQVIQYSARSTLCLWLAILHRWSHFISIRADNVTCDIAMFPITDHISLVQEDEGHENCRRWAVSEGCEQVL</sequence>
<proteinExistence type="predicted"/>
<protein>
    <submittedName>
        <fullName evidence="1">Uncharacterized protein</fullName>
    </submittedName>
</protein>
<dbReference type="EMBL" id="LNIX01000001">
    <property type="protein sequence ID" value="OXA61895.1"/>
    <property type="molecule type" value="Genomic_DNA"/>
</dbReference>
<evidence type="ECO:0000313" key="1">
    <source>
        <dbReference type="EMBL" id="OXA61895.1"/>
    </source>
</evidence>
<evidence type="ECO:0000313" key="2">
    <source>
        <dbReference type="Proteomes" id="UP000198287"/>
    </source>
</evidence>
<accession>A0A226EW71</accession>